<dbReference type="InterPro" id="IPR018247">
    <property type="entry name" value="EF_Hand_1_Ca_BS"/>
</dbReference>
<dbReference type="EMBL" id="JBBJCI010000417">
    <property type="protein sequence ID" value="KAK7231275.1"/>
    <property type="molecule type" value="Genomic_DNA"/>
</dbReference>
<comment type="caution">
    <text evidence="6">The sequence shown here is derived from an EMBL/GenBank/DDBJ whole genome shotgun (WGS) entry which is preliminary data.</text>
</comment>
<dbReference type="PANTHER" id="PTHR45942">
    <property type="entry name" value="PROTEIN PHOSPATASE 3 REGULATORY SUBUNIT B ALPHA ISOFORM TYPE 1"/>
    <property type="match status" value="1"/>
</dbReference>
<evidence type="ECO:0000256" key="2">
    <source>
        <dbReference type="ARBA" id="ARBA00022737"/>
    </source>
</evidence>
<evidence type="ECO:0000313" key="6">
    <source>
        <dbReference type="EMBL" id="KAK7231275.1"/>
    </source>
</evidence>
<dbReference type="Gene3D" id="1.10.238.10">
    <property type="entry name" value="EF-hand"/>
    <property type="match status" value="1"/>
</dbReference>
<feature type="domain" description="EF-hand" evidence="5">
    <location>
        <begin position="340"/>
        <end position="375"/>
    </location>
</feature>
<keyword evidence="2" id="KW-0677">Repeat</keyword>
<dbReference type="PROSITE" id="PS50222">
    <property type="entry name" value="EF_HAND_2"/>
    <property type="match status" value="1"/>
</dbReference>
<evidence type="ECO:0000259" key="5">
    <source>
        <dbReference type="PROSITE" id="PS50222"/>
    </source>
</evidence>
<evidence type="ECO:0000256" key="1">
    <source>
        <dbReference type="ARBA" id="ARBA00022723"/>
    </source>
</evidence>
<dbReference type="SUPFAM" id="SSF47473">
    <property type="entry name" value="EF-hand"/>
    <property type="match status" value="1"/>
</dbReference>
<keyword evidence="3" id="KW-0106">Calcium</keyword>
<dbReference type="PROSITE" id="PS00018">
    <property type="entry name" value="EF_HAND_1"/>
    <property type="match status" value="2"/>
</dbReference>
<feature type="compositionally biased region" description="Basic and acidic residues" evidence="4">
    <location>
        <begin position="40"/>
        <end position="114"/>
    </location>
</feature>
<accession>A0ABR1FI79</accession>
<name>A0ABR1FI79_AURAN</name>
<feature type="region of interest" description="Disordered" evidence="4">
    <location>
        <begin position="1"/>
        <end position="20"/>
    </location>
</feature>
<protein>
    <recommendedName>
        <fullName evidence="5">EF-hand domain-containing protein</fullName>
    </recommendedName>
</protein>
<feature type="region of interest" description="Disordered" evidence="4">
    <location>
        <begin position="40"/>
        <end position="222"/>
    </location>
</feature>
<feature type="compositionally biased region" description="Basic residues" evidence="4">
    <location>
        <begin position="115"/>
        <end position="131"/>
    </location>
</feature>
<keyword evidence="7" id="KW-1185">Reference proteome</keyword>
<gene>
    <name evidence="6" type="ORF">SO694_00073010</name>
</gene>
<dbReference type="Proteomes" id="UP001363151">
    <property type="component" value="Unassembled WGS sequence"/>
</dbReference>
<evidence type="ECO:0000256" key="4">
    <source>
        <dbReference type="SAM" id="MobiDB-lite"/>
    </source>
</evidence>
<organism evidence="6 7">
    <name type="scientific">Aureococcus anophagefferens</name>
    <name type="common">Harmful bloom alga</name>
    <dbReference type="NCBI Taxonomy" id="44056"/>
    <lineage>
        <taxon>Eukaryota</taxon>
        <taxon>Sar</taxon>
        <taxon>Stramenopiles</taxon>
        <taxon>Ochrophyta</taxon>
        <taxon>Pelagophyceae</taxon>
        <taxon>Pelagomonadales</taxon>
        <taxon>Pelagomonadaceae</taxon>
        <taxon>Aureococcus</taxon>
    </lineage>
</organism>
<reference evidence="6 7" key="1">
    <citation type="submission" date="2024-03" db="EMBL/GenBank/DDBJ databases">
        <title>Aureococcus anophagefferens CCMP1851 and Kratosvirus quantuckense: Draft genome of a second virus-susceptible host strain in the model system.</title>
        <authorList>
            <person name="Chase E."/>
            <person name="Truchon A.R."/>
            <person name="Schepens W."/>
            <person name="Wilhelm S.W."/>
        </authorList>
    </citation>
    <scope>NUCLEOTIDE SEQUENCE [LARGE SCALE GENOMIC DNA]</scope>
    <source>
        <strain evidence="6 7">CCMP1851</strain>
    </source>
</reference>
<evidence type="ECO:0000256" key="3">
    <source>
        <dbReference type="ARBA" id="ARBA00022837"/>
    </source>
</evidence>
<sequence>MTSAEPDPGAPGKKYLADELSENHKFARIEKKRESLIAKRESLIAKQHEKKKRDSLEKKRSSGRSSGHEHHHHDGGEERKEGRDSQQRRGSKPGEHPVLRERRNSKTKVEERPSQPRHHHKDGEHHHHHRKDSVDRPSLGERASGREERPSLKKKQSKPRGQGLASDEERKNALHHYQEHIKMREATPKPSKPARTSSRSKVAPGDAAPAPPRATPAAAKETDWRMEKQVIRYRTAGCFGRKTHAFAIDAGLAALAHNVLHVPDAQMRRLHNVFAKNMGAHDADEEMSTSEFFELLDLDPTPFLRSLLDGIIFDWADLNNDKKLSFSEFFLAACVVCGLEKRQLVYFVFALFDADDDGKLDIRELEQISAAVQGSRFGGTNANFLEICDAMTSHHSLDKSLMSFDGFLAAVDKAPHVLHPALQLQERFVAKTLGAAAWKRIFHAYEAEVGDSFHAVMRDAGLHLLGESQLHGGVHGDGV</sequence>
<dbReference type="InterPro" id="IPR002048">
    <property type="entry name" value="EF_hand_dom"/>
</dbReference>
<feature type="compositionally biased region" description="Basic and acidic residues" evidence="4">
    <location>
        <begin position="167"/>
        <end position="187"/>
    </location>
</feature>
<feature type="compositionally biased region" description="Basic and acidic residues" evidence="4">
    <location>
        <begin position="132"/>
        <end position="151"/>
    </location>
</feature>
<dbReference type="InterPro" id="IPR011992">
    <property type="entry name" value="EF-hand-dom_pair"/>
</dbReference>
<keyword evidence="1" id="KW-0479">Metal-binding</keyword>
<evidence type="ECO:0000313" key="7">
    <source>
        <dbReference type="Proteomes" id="UP001363151"/>
    </source>
</evidence>
<proteinExistence type="predicted"/>